<protein>
    <submittedName>
        <fullName evidence="12">GAL3ST1 protein</fullName>
    </submittedName>
</protein>
<keyword evidence="8 11" id="KW-0472">Membrane</keyword>
<comment type="subcellular location">
    <subcellularLocation>
        <location evidence="1">Golgi apparatus membrane</location>
        <topology evidence="1">Single-pass type II membrane protein</topology>
    </subcellularLocation>
</comment>
<evidence type="ECO:0000256" key="1">
    <source>
        <dbReference type="ARBA" id="ARBA00004323"/>
    </source>
</evidence>
<feature type="transmembrane region" description="Helical" evidence="11">
    <location>
        <begin position="42"/>
        <end position="61"/>
    </location>
</feature>
<reference evidence="12" key="1">
    <citation type="submission" date="2022-01" db="EMBL/GenBank/DDBJ databases">
        <authorList>
            <person name="Braso-Vives M."/>
        </authorList>
    </citation>
    <scope>NUCLEOTIDE SEQUENCE</scope>
</reference>
<keyword evidence="6 11" id="KW-1133">Transmembrane helix</keyword>
<evidence type="ECO:0000256" key="11">
    <source>
        <dbReference type="SAM" id="Phobius"/>
    </source>
</evidence>
<evidence type="ECO:0000256" key="6">
    <source>
        <dbReference type="ARBA" id="ARBA00022989"/>
    </source>
</evidence>
<accession>A0A8K0A050</accession>
<comment type="similarity">
    <text evidence="2">Belongs to the galactose-3-O-sulfotransferase family.</text>
</comment>
<evidence type="ECO:0000256" key="4">
    <source>
        <dbReference type="ARBA" id="ARBA00022692"/>
    </source>
</evidence>
<feature type="region of interest" description="Disordered" evidence="10">
    <location>
        <begin position="72"/>
        <end position="91"/>
    </location>
</feature>
<dbReference type="AlphaFoldDB" id="A0A8K0A050"/>
<dbReference type="PANTHER" id="PTHR14647">
    <property type="entry name" value="GALACTOSE-3-O-SULFOTRANSFERASE"/>
    <property type="match status" value="1"/>
</dbReference>
<dbReference type="Pfam" id="PF06990">
    <property type="entry name" value="Gal-3-0_sulfotr"/>
    <property type="match status" value="1"/>
</dbReference>
<feature type="compositionally biased region" description="Pro residues" evidence="10">
    <location>
        <begin position="496"/>
        <end position="552"/>
    </location>
</feature>
<evidence type="ECO:0000256" key="5">
    <source>
        <dbReference type="ARBA" id="ARBA00022968"/>
    </source>
</evidence>
<keyword evidence="9" id="KW-0325">Glycoprotein</keyword>
<dbReference type="Gene3D" id="3.40.50.300">
    <property type="entry name" value="P-loop containing nucleotide triphosphate hydrolases"/>
    <property type="match status" value="1"/>
</dbReference>
<dbReference type="InterPro" id="IPR027417">
    <property type="entry name" value="P-loop_NTPase"/>
</dbReference>
<evidence type="ECO:0000256" key="8">
    <source>
        <dbReference type="ARBA" id="ARBA00023136"/>
    </source>
</evidence>
<organism evidence="12 13">
    <name type="scientific">Branchiostoma lanceolatum</name>
    <name type="common">Common lancelet</name>
    <name type="synonym">Amphioxus lanceolatum</name>
    <dbReference type="NCBI Taxonomy" id="7740"/>
    <lineage>
        <taxon>Eukaryota</taxon>
        <taxon>Metazoa</taxon>
        <taxon>Chordata</taxon>
        <taxon>Cephalochordata</taxon>
        <taxon>Leptocardii</taxon>
        <taxon>Amphioxiformes</taxon>
        <taxon>Branchiostomatidae</taxon>
        <taxon>Branchiostoma</taxon>
    </lineage>
</organism>
<keyword evidence="4 11" id="KW-0812">Transmembrane</keyword>
<dbReference type="GO" id="GO:0009247">
    <property type="term" value="P:glycolipid biosynthetic process"/>
    <property type="evidence" value="ECO:0007669"/>
    <property type="project" value="InterPro"/>
</dbReference>
<dbReference type="InterPro" id="IPR009729">
    <property type="entry name" value="Gal-3-0_sulfotransfrase"/>
</dbReference>
<dbReference type="SUPFAM" id="SSF52540">
    <property type="entry name" value="P-loop containing nucleoside triphosphate hydrolases"/>
    <property type="match status" value="1"/>
</dbReference>
<evidence type="ECO:0000256" key="10">
    <source>
        <dbReference type="SAM" id="MobiDB-lite"/>
    </source>
</evidence>
<proteinExistence type="inferred from homology"/>
<keyword evidence="7" id="KW-0333">Golgi apparatus</keyword>
<dbReference type="GO" id="GO:0001733">
    <property type="term" value="F:galactosylceramide sulfotransferase activity"/>
    <property type="evidence" value="ECO:0007669"/>
    <property type="project" value="InterPro"/>
</dbReference>
<gene>
    <name evidence="12" type="primary">GAL3ST1</name>
    <name evidence="12" type="ORF">BLAG_LOCUS19339</name>
</gene>
<evidence type="ECO:0000256" key="9">
    <source>
        <dbReference type="ARBA" id="ARBA00023180"/>
    </source>
</evidence>
<dbReference type="Proteomes" id="UP000838412">
    <property type="component" value="Chromosome 5"/>
</dbReference>
<dbReference type="EMBL" id="OV696690">
    <property type="protein sequence ID" value="CAH1265301.1"/>
    <property type="molecule type" value="Genomic_DNA"/>
</dbReference>
<sequence length="564" mass="63706">MYSDCQRNIDPVAVAMFQMSQGRLNRPRVTHSKFAMDKKKMLMLQTVAVLLVIAAFMILVYEFPTYHASQQQNGHQVSEGPAQDTGVQMQSMQQSITWRTAPSCDHPKNNFVFIQVNRAGSTTIQCMLLRYAYNHHLNVMLPRNGLELKWMKGSNAAFDELPWADGGHNVIAHGMTYKWRVHDVMPPDTAFFSILRNPENHFKSMFHYYDVGKLLGVTGKNQASKILKNPSALTNKKGGIGETQFVTSVRMSAQARDLGFGPGTDFDQPKSLENFRNITRDFGMMVILEHLAESLVLLRRVLCWELRDILYLEKAVTTYSYKDTPMGTRQLSNLKLINKIDFQLYDFFNQTLWKTIKGFGPEFLDEVKYYREVNIEVAEYCGQIETEDTISKLSIPAGKWTPGFLVHQRTCEELKLGFEDWNTKFIMRRNAGFREKSEGVVTDTKGKVGTLPSPPLPKGKKGKTGKKSQQSAKDILKEMNAPDELPPAPRHSQYELPPPPQQAPDELPPAPQRSPEELPPPSQHVPEELPPAPQSSPDMLPPAPDELPPAPPLAHNELPPAPQQ</sequence>
<feature type="region of interest" description="Disordered" evidence="10">
    <location>
        <begin position="436"/>
        <end position="564"/>
    </location>
</feature>
<evidence type="ECO:0000313" key="13">
    <source>
        <dbReference type="Proteomes" id="UP000838412"/>
    </source>
</evidence>
<evidence type="ECO:0000256" key="3">
    <source>
        <dbReference type="ARBA" id="ARBA00022679"/>
    </source>
</evidence>
<keyword evidence="3" id="KW-0808">Transferase</keyword>
<dbReference type="PANTHER" id="PTHR14647:SF87">
    <property type="entry name" value="PUTATIVE-RELATED"/>
    <property type="match status" value="1"/>
</dbReference>
<dbReference type="OrthoDB" id="10043035at2759"/>
<keyword evidence="13" id="KW-1185">Reference proteome</keyword>
<evidence type="ECO:0000256" key="2">
    <source>
        <dbReference type="ARBA" id="ARBA00008124"/>
    </source>
</evidence>
<name>A0A8K0A050_BRALA</name>
<evidence type="ECO:0000256" key="7">
    <source>
        <dbReference type="ARBA" id="ARBA00023034"/>
    </source>
</evidence>
<evidence type="ECO:0000313" key="12">
    <source>
        <dbReference type="EMBL" id="CAH1265301.1"/>
    </source>
</evidence>
<dbReference type="GO" id="GO:0000139">
    <property type="term" value="C:Golgi membrane"/>
    <property type="evidence" value="ECO:0007669"/>
    <property type="project" value="UniProtKB-SubCell"/>
</dbReference>
<keyword evidence="5" id="KW-0735">Signal-anchor</keyword>